<evidence type="ECO:0000256" key="1">
    <source>
        <dbReference type="SAM" id="MobiDB-lite"/>
    </source>
</evidence>
<organism evidence="2">
    <name type="scientific">Pediastrum duplex</name>
    <name type="common">Green alga</name>
    <dbReference type="NCBI Taxonomy" id="3105"/>
    <lineage>
        <taxon>Eukaryota</taxon>
        <taxon>Viridiplantae</taxon>
        <taxon>Chlorophyta</taxon>
        <taxon>core chlorophytes</taxon>
        <taxon>Chlorophyceae</taxon>
        <taxon>CS clade</taxon>
        <taxon>Sphaeropleales</taxon>
        <taxon>Hydrodictyaceae</taxon>
        <taxon>Pediastrum</taxon>
    </lineage>
</organism>
<dbReference type="AlphaFoldDB" id="A0A2U8GJ99"/>
<accession>A0A2U8GJ99</accession>
<geneLocation type="chloroplast" evidence="2"/>
<evidence type="ECO:0000313" key="2">
    <source>
        <dbReference type="EMBL" id="AWI68531.1"/>
    </source>
</evidence>
<feature type="region of interest" description="Disordered" evidence="1">
    <location>
        <begin position="106"/>
        <end position="132"/>
    </location>
</feature>
<keyword evidence="2" id="KW-0934">Plastid</keyword>
<protein>
    <submittedName>
        <fullName evidence="2">Uncharacterized protein</fullName>
    </submittedName>
</protein>
<feature type="compositionally biased region" description="Basic and acidic residues" evidence="1">
    <location>
        <begin position="49"/>
        <end position="77"/>
    </location>
</feature>
<reference evidence="2" key="1">
    <citation type="journal article" date="2018" name="Am. J. Bot.">
        <title>Organellar phylogenomics inform systematics in the green algal family Hydrodictyaceae (Chlorophyceae) and provide clues to the complex evolutionary history of plastid genomes in the green algal tree of life.</title>
        <authorList>
            <person name="McManus H.A."/>
            <person name="Fucikova K."/>
            <person name="Lewis P.O."/>
            <person name="Lewis L.A."/>
            <person name="Karol K.G."/>
        </authorList>
    </citation>
    <scope>NUCLEOTIDE SEQUENCE</scope>
</reference>
<name>A0A2U8GJ99_PEDDU</name>
<keyword evidence="2" id="KW-0150">Chloroplast</keyword>
<sequence length="161" mass="17988">MKRSSMYSVFFRFFAFASSVRLRDRRACATDAKALSLPSSASVLRRRRRSEEPKELKRGEGCTEPKPKNRSATEEPMRTEVAALRLRLRFLSLLSLRSRVGAPRLFAPSPSAKNRSASAFRSANRRSTDAKGAFASATSLLRLLSLPRSGGEDARPKKRVK</sequence>
<dbReference type="EMBL" id="MF276981">
    <property type="protein sequence ID" value="AWI68530.1"/>
    <property type="molecule type" value="Genomic_DNA"/>
</dbReference>
<proteinExistence type="predicted"/>
<feature type="compositionally biased region" description="Low complexity" evidence="1">
    <location>
        <begin position="111"/>
        <end position="122"/>
    </location>
</feature>
<feature type="region of interest" description="Disordered" evidence="1">
    <location>
        <begin position="42"/>
        <end position="77"/>
    </location>
</feature>
<dbReference type="EMBL" id="MF276981">
    <property type="protein sequence ID" value="AWI68531.1"/>
    <property type="molecule type" value="Genomic_DNA"/>
</dbReference>